<dbReference type="PANTHER" id="PTHR31973">
    <property type="entry name" value="POLYPROTEIN, PUTATIVE-RELATED"/>
    <property type="match status" value="1"/>
</dbReference>
<evidence type="ECO:0000313" key="4">
    <source>
        <dbReference type="Proteomes" id="UP001472677"/>
    </source>
</evidence>
<feature type="compositionally biased region" description="Basic and acidic residues" evidence="1">
    <location>
        <begin position="166"/>
        <end position="177"/>
    </location>
</feature>
<dbReference type="SMART" id="SM00343">
    <property type="entry name" value="ZnF_C2HC"/>
    <property type="match status" value="1"/>
</dbReference>
<accession>A0ABR2BZ44</accession>
<keyword evidence="4" id="KW-1185">Reference proteome</keyword>
<feature type="region of interest" description="Disordered" evidence="1">
    <location>
        <begin position="669"/>
        <end position="724"/>
    </location>
</feature>
<reference evidence="3 4" key="1">
    <citation type="journal article" date="2024" name="G3 (Bethesda)">
        <title>Genome assembly of Hibiscus sabdariffa L. provides insights into metabolisms of medicinal natural products.</title>
        <authorList>
            <person name="Kim T."/>
        </authorList>
    </citation>
    <scope>NUCLEOTIDE SEQUENCE [LARGE SCALE GENOMIC DNA]</scope>
    <source>
        <strain evidence="3">TK-2024</strain>
        <tissue evidence="3">Old leaves</tissue>
    </source>
</reference>
<feature type="compositionally biased region" description="Polar residues" evidence="1">
    <location>
        <begin position="587"/>
        <end position="603"/>
    </location>
</feature>
<dbReference type="Pfam" id="PF03108">
    <property type="entry name" value="DBD_Tnp_Mut"/>
    <property type="match status" value="1"/>
</dbReference>
<gene>
    <name evidence="3" type="ORF">V6N12_032015</name>
</gene>
<dbReference type="InterPro" id="IPR001878">
    <property type="entry name" value="Znf_CCHC"/>
</dbReference>
<feature type="domain" description="CCHC-type" evidence="2">
    <location>
        <begin position="573"/>
        <end position="589"/>
    </location>
</feature>
<evidence type="ECO:0000256" key="1">
    <source>
        <dbReference type="SAM" id="MobiDB-lite"/>
    </source>
</evidence>
<feature type="region of interest" description="Disordered" evidence="1">
    <location>
        <begin position="165"/>
        <end position="185"/>
    </location>
</feature>
<feature type="region of interest" description="Disordered" evidence="1">
    <location>
        <begin position="243"/>
        <end position="267"/>
    </location>
</feature>
<dbReference type="PANTHER" id="PTHR31973:SF189">
    <property type="entry name" value="TRANSPOSASE, MUDR, PLANT, MULE TRANSPOSASE DOMAIN PROTEIN-RELATED"/>
    <property type="match status" value="1"/>
</dbReference>
<sequence>MDNNTKLFVLKYFHSGKFVSSPKFDYVNYKTEKFQVDPDRLCYWDIIGNMKELGYDNDAWLYFRVPGVVFNIYAWVLVVDDDAVRQIVGFLNTRGIVELYVVVGNARGSITEADENAVNEVVGNTVNDINEDEHEAVNEVGEKGNSQDSIGDEVADIEDLGNNTTEVEHEADEKETSQDSVEDEVPEIEDLGHSTAEVEQEAGEKETSQDSADFLVNVEIASDLDDEVERIRVNLRADRHEISTDVSEGEENNDVERRREYGESGDDSGDQICGAYKARGKKQVGRKYDPKCAFPLWELGLRFEDHKQFKEAVRKYVIAKDVVLRFKKSEPKRVRVCYKVGCPWSLFASMDKRYDCFLVKTYYPVHKCVRTNKNTILTSKHIKNVFRDRILADPSMKVKTLKQHCRKELGVYASFNKCQRARLNVLREKRGSYIEEYATLWGYAAELLHSNPGSTISIQVHRDSDNKAIFHRMYICFDALKKGELLVAIGRDGNNQMFPVAWAVVEGEGKESWKWFLTKLMQDLNHPDGEGLTLMSDQQKVMPRRPKKKRRKDKDEPVKQKYGKLSSTGFKITCSNCKQVGHRKNKCTNPGQASQSDNNARTTRSMKRKFNETETVAVRPSVSNRKRQVGIGIYTDLRTGEQTLNLGLPSEQVVTRAAKRKIGASISQYNHASKGPGLKWRGKQVVTTRQLQQQQSDQRRQSKRRTSQNPLDTQSSQTDANANN</sequence>
<feature type="compositionally biased region" description="Polar residues" evidence="1">
    <location>
        <begin position="709"/>
        <end position="724"/>
    </location>
</feature>
<feature type="region of interest" description="Disordered" evidence="1">
    <location>
        <begin position="581"/>
        <end position="612"/>
    </location>
</feature>
<dbReference type="Pfam" id="PF26130">
    <property type="entry name" value="PB1-like"/>
    <property type="match status" value="1"/>
</dbReference>
<feature type="compositionally biased region" description="Low complexity" evidence="1">
    <location>
        <begin position="687"/>
        <end position="696"/>
    </location>
</feature>
<comment type="caution">
    <text evidence="3">The sequence shown here is derived from an EMBL/GenBank/DDBJ whole genome shotgun (WGS) entry which is preliminary data.</text>
</comment>
<organism evidence="3 4">
    <name type="scientific">Hibiscus sabdariffa</name>
    <name type="common">roselle</name>
    <dbReference type="NCBI Taxonomy" id="183260"/>
    <lineage>
        <taxon>Eukaryota</taxon>
        <taxon>Viridiplantae</taxon>
        <taxon>Streptophyta</taxon>
        <taxon>Embryophyta</taxon>
        <taxon>Tracheophyta</taxon>
        <taxon>Spermatophyta</taxon>
        <taxon>Magnoliopsida</taxon>
        <taxon>eudicotyledons</taxon>
        <taxon>Gunneridae</taxon>
        <taxon>Pentapetalae</taxon>
        <taxon>rosids</taxon>
        <taxon>malvids</taxon>
        <taxon>Malvales</taxon>
        <taxon>Malvaceae</taxon>
        <taxon>Malvoideae</taxon>
        <taxon>Hibiscus</taxon>
    </lineage>
</organism>
<dbReference type="InterPro" id="IPR004332">
    <property type="entry name" value="Transposase_MuDR"/>
</dbReference>
<proteinExistence type="predicted"/>
<name>A0ABR2BZ44_9ROSI</name>
<evidence type="ECO:0000259" key="2">
    <source>
        <dbReference type="SMART" id="SM00343"/>
    </source>
</evidence>
<feature type="compositionally biased region" description="Basic residues" evidence="1">
    <location>
        <begin position="542"/>
        <end position="552"/>
    </location>
</feature>
<dbReference type="Proteomes" id="UP001472677">
    <property type="component" value="Unassembled WGS sequence"/>
</dbReference>
<evidence type="ECO:0000313" key="3">
    <source>
        <dbReference type="EMBL" id="KAK8512292.1"/>
    </source>
</evidence>
<dbReference type="EMBL" id="JBBPBM010000074">
    <property type="protein sequence ID" value="KAK8512292.1"/>
    <property type="molecule type" value="Genomic_DNA"/>
</dbReference>
<dbReference type="InterPro" id="IPR058594">
    <property type="entry name" value="PB1-like_dom_pln"/>
</dbReference>
<feature type="region of interest" description="Disordered" evidence="1">
    <location>
        <begin position="530"/>
        <end position="562"/>
    </location>
</feature>
<protein>
    <recommendedName>
        <fullName evidence="2">CCHC-type domain-containing protein</fullName>
    </recommendedName>
</protein>